<organism evidence="1 2">
    <name type="scientific">Geodermatophilus arenarius</name>
    <dbReference type="NCBI Taxonomy" id="1137990"/>
    <lineage>
        <taxon>Bacteria</taxon>
        <taxon>Bacillati</taxon>
        <taxon>Actinomycetota</taxon>
        <taxon>Actinomycetes</taxon>
        <taxon>Geodermatophilales</taxon>
        <taxon>Geodermatophilaceae</taxon>
        <taxon>Geodermatophilus</taxon>
    </lineage>
</organism>
<evidence type="ECO:0000313" key="1">
    <source>
        <dbReference type="EMBL" id="MFC4693252.1"/>
    </source>
</evidence>
<protein>
    <submittedName>
        <fullName evidence="1">Uncharacterized protein</fullName>
    </submittedName>
</protein>
<accession>A0ABV9LH81</accession>
<comment type="caution">
    <text evidence="1">The sequence shown here is derived from an EMBL/GenBank/DDBJ whole genome shotgun (WGS) entry which is preliminary data.</text>
</comment>
<sequence length="174" mass="19100">MVDDAESVGPAAPSDALLVPLSWDGPRGRCEQREGVLQETALLYARLTAGDPAGQWVVYRYLEAWREHLRLSLLGVLEDLPALTGEPLTLDGDDVFAHWSVVQEVLVGLWPDAAEDTAVTSRALIRLQTAFGSDRVDVAAVHREMLTAAAFFDGLEARAQAHLEFLQDRLDHLS</sequence>
<name>A0ABV9LH81_9ACTN</name>
<proteinExistence type="predicted"/>
<dbReference type="Proteomes" id="UP001596025">
    <property type="component" value="Unassembled WGS sequence"/>
</dbReference>
<gene>
    <name evidence="1" type="ORF">ACFO3M_07635</name>
</gene>
<reference evidence="2" key="1">
    <citation type="journal article" date="2019" name="Int. J. Syst. Evol. Microbiol.">
        <title>The Global Catalogue of Microorganisms (GCM) 10K type strain sequencing project: providing services to taxonomists for standard genome sequencing and annotation.</title>
        <authorList>
            <consortium name="The Broad Institute Genomics Platform"/>
            <consortium name="The Broad Institute Genome Sequencing Center for Infectious Disease"/>
            <person name="Wu L."/>
            <person name="Ma J."/>
        </authorList>
    </citation>
    <scope>NUCLEOTIDE SEQUENCE [LARGE SCALE GENOMIC DNA]</scope>
    <source>
        <strain evidence="2">CCUG 62763</strain>
    </source>
</reference>
<dbReference type="EMBL" id="JBHSGR010000006">
    <property type="protein sequence ID" value="MFC4693252.1"/>
    <property type="molecule type" value="Genomic_DNA"/>
</dbReference>
<dbReference type="RefSeq" id="WP_387987974.1">
    <property type="nucleotide sequence ID" value="NZ_JBHSGR010000006.1"/>
</dbReference>
<evidence type="ECO:0000313" key="2">
    <source>
        <dbReference type="Proteomes" id="UP001596025"/>
    </source>
</evidence>
<keyword evidence="2" id="KW-1185">Reference proteome</keyword>